<dbReference type="Gene3D" id="3.10.20.30">
    <property type="match status" value="1"/>
</dbReference>
<dbReference type="Proteomes" id="UP001595783">
    <property type="component" value="Unassembled WGS sequence"/>
</dbReference>
<protein>
    <submittedName>
        <fullName evidence="3">DUF5644 domain-containing protein</fullName>
    </submittedName>
</protein>
<keyword evidence="4" id="KW-1185">Reference proteome</keyword>
<comment type="caution">
    <text evidence="3">The sequence shown here is derived from an EMBL/GenBank/DDBJ whole genome shotgun (WGS) entry which is preliminary data.</text>
</comment>
<dbReference type="EMBL" id="JBHRZO010000018">
    <property type="protein sequence ID" value="MFC3847736.1"/>
    <property type="molecule type" value="Genomic_DNA"/>
</dbReference>
<organism evidence="3 4">
    <name type="scientific">Helicobacter baculiformis</name>
    <dbReference type="NCBI Taxonomy" id="427351"/>
    <lineage>
        <taxon>Bacteria</taxon>
        <taxon>Pseudomonadati</taxon>
        <taxon>Campylobacterota</taxon>
        <taxon>Epsilonproteobacteria</taxon>
        <taxon>Campylobacterales</taxon>
        <taxon>Helicobacteraceae</taxon>
        <taxon>Helicobacter</taxon>
    </lineage>
</organism>
<dbReference type="RefSeq" id="WP_104752475.1">
    <property type="nucleotide sequence ID" value="NZ_FZMF01000028.1"/>
</dbReference>
<accession>A0ABV7ZI04</accession>
<evidence type="ECO:0000259" key="1">
    <source>
        <dbReference type="Pfam" id="PF18712"/>
    </source>
</evidence>
<evidence type="ECO:0000313" key="3">
    <source>
        <dbReference type="EMBL" id="MFC3847736.1"/>
    </source>
</evidence>
<dbReference type="Gene3D" id="3.40.50.11810">
    <property type="match status" value="1"/>
</dbReference>
<proteinExistence type="predicted"/>
<dbReference type="Pfam" id="PF22196">
    <property type="entry name" value="HdrB-like_C"/>
    <property type="match status" value="1"/>
</dbReference>
<dbReference type="Pfam" id="PF18712">
    <property type="entry name" value="DUF5644"/>
    <property type="match status" value="1"/>
</dbReference>
<evidence type="ECO:0000259" key="2">
    <source>
        <dbReference type="Pfam" id="PF22196"/>
    </source>
</evidence>
<dbReference type="Gene3D" id="1.20.1050.140">
    <property type="match status" value="1"/>
</dbReference>
<evidence type="ECO:0000313" key="4">
    <source>
        <dbReference type="Proteomes" id="UP001595783"/>
    </source>
</evidence>
<dbReference type="InterPro" id="IPR054018">
    <property type="entry name" value="HdrB-like_C"/>
</dbReference>
<dbReference type="Gene3D" id="1.10.1060.20">
    <property type="match status" value="1"/>
</dbReference>
<feature type="domain" description="HdrB-like C-terminal" evidence="2">
    <location>
        <begin position="408"/>
        <end position="493"/>
    </location>
</feature>
<name>A0ABV7ZI04_9HELI</name>
<feature type="domain" description="DUF5644" evidence="1">
    <location>
        <begin position="100"/>
        <end position="206"/>
    </location>
</feature>
<reference evidence="4" key="1">
    <citation type="journal article" date="2019" name="Int. J. Syst. Evol. Microbiol.">
        <title>The Global Catalogue of Microorganisms (GCM) 10K type strain sequencing project: providing services to taxonomists for standard genome sequencing and annotation.</title>
        <authorList>
            <consortium name="The Broad Institute Genomics Platform"/>
            <consortium name="The Broad Institute Genome Sequencing Center for Infectious Disease"/>
            <person name="Wu L."/>
            <person name="Ma J."/>
        </authorList>
    </citation>
    <scope>NUCLEOTIDE SEQUENCE [LARGE SCALE GENOMIC DNA]</scope>
    <source>
        <strain evidence="4">CCUG 53816</strain>
    </source>
</reference>
<sequence>MSVLKLQIKVFRFDARKDYNPSYQLAQVEYALDWHLSDVLAHIPLQDFSYDRMHLGVRLNQVAVFEDARVLDLIAQFGKEWVLEPLSLKYARHDLCMDEEAILKDYQRFLHSAPFLTQEERHELARYTNINFVQPSYYEGYYGDGFFLYVKWLMGRYPHRSKDLLQSIADSKYGVMNFVSPKPYLYPPSDRIEQEIYDLQKWLIQASNCPIANNVWAHIGKNLESKYQLKTPQTSQVQGDFLLFNGYEKTYNSAPLLQSAKALLARLNLRVLEAECCFDGGYWGRLGDLEKFLSANAYNMALAQKMGVPLLLCDQDAYANALYAQELLTEETLREKVNQHLAPYHLEYQQASLVYLNAYLLENIPTLSSVFSGFSSVLFACEDCNYHALFQSLGLACHTPLFAKQSITHLLDTNAPLALERFGALRYEAIDLGVDFLLTTSVSQFHMLDTMAKRASKAYSRDHDNTSVLYLPQLILLGMGEDNAQVLGLHGHQQPFNFL</sequence>
<gene>
    <name evidence="3" type="ORF">ACFOPX_04210</name>
</gene>
<dbReference type="InterPro" id="IPR041543">
    <property type="entry name" value="DUF5644"/>
</dbReference>
<dbReference type="InterPro" id="IPR012675">
    <property type="entry name" value="Beta-grasp_dom_sf"/>
</dbReference>